<reference evidence="2 3" key="1">
    <citation type="journal article" date="2016" name="Nat. Commun.">
        <title>Thousands of microbial genomes shed light on interconnected biogeochemical processes in an aquifer system.</title>
        <authorList>
            <person name="Anantharaman K."/>
            <person name="Brown C.T."/>
            <person name="Hug L.A."/>
            <person name="Sharon I."/>
            <person name="Castelle C.J."/>
            <person name="Probst A.J."/>
            <person name="Thomas B.C."/>
            <person name="Singh A."/>
            <person name="Wilkins M.J."/>
            <person name="Karaoz U."/>
            <person name="Brodie E.L."/>
            <person name="Williams K.H."/>
            <person name="Hubbard S.S."/>
            <person name="Banfield J.F."/>
        </authorList>
    </citation>
    <scope>NUCLEOTIDE SEQUENCE [LARGE SCALE GENOMIC DNA]</scope>
</reference>
<keyword evidence="1" id="KW-0812">Transmembrane</keyword>
<feature type="transmembrane region" description="Helical" evidence="1">
    <location>
        <begin position="153"/>
        <end position="176"/>
    </location>
</feature>
<dbReference type="AlphaFoldDB" id="A0A1F4X701"/>
<keyword evidence="1" id="KW-1133">Transmembrane helix</keyword>
<keyword evidence="1" id="KW-0472">Membrane</keyword>
<comment type="caution">
    <text evidence="2">The sequence shown here is derived from an EMBL/GenBank/DDBJ whole genome shotgun (WGS) entry which is preliminary data.</text>
</comment>
<dbReference type="EMBL" id="MEWG01000022">
    <property type="protein sequence ID" value="OGC77321.1"/>
    <property type="molecule type" value="Genomic_DNA"/>
</dbReference>
<feature type="transmembrane region" description="Helical" evidence="1">
    <location>
        <begin position="397"/>
        <end position="419"/>
    </location>
</feature>
<feature type="transmembrane region" description="Helical" evidence="1">
    <location>
        <begin position="295"/>
        <end position="313"/>
    </location>
</feature>
<evidence type="ECO:0008006" key="4">
    <source>
        <dbReference type="Google" id="ProtNLM"/>
    </source>
</evidence>
<name>A0A1F4X701_UNCKA</name>
<feature type="transmembrane region" description="Helical" evidence="1">
    <location>
        <begin position="197"/>
        <end position="217"/>
    </location>
</feature>
<evidence type="ECO:0000256" key="1">
    <source>
        <dbReference type="SAM" id="Phobius"/>
    </source>
</evidence>
<gene>
    <name evidence="2" type="ORF">A2619_04770</name>
</gene>
<evidence type="ECO:0000313" key="2">
    <source>
        <dbReference type="EMBL" id="OGC77321.1"/>
    </source>
</evidence>
<protein>
    <recommendedName>
        <fullName evidence="4">Glycosyltransferase RgtA/B/C/D-like domain-containing protein</fullName>
    </recommendedName>
</protein>
<accession>A0A1F4X701</accession>
<sequence>MLNFLIGGLDDQLANYVWGGISGPLFKITEECLQDYPLYSNMFWGFQHPLLTSQPLYNLVNSVLLTIFGSGVFNVFVLLTLLANFIVTYLALRKFKAGLALALLFSFSSYAWIHMGKHLDLSQLWVFPAMYILLQKSNKHGSIPYLHSVKTGLFIFLVGVISNYYGFFLFVYYSLYTFLNVSFGLKSKADLLKEIKSFSISILVSIIMLLITLFPYFKATYIDYDTERQNGFFALGVQRPLEDFITFSARPWYSVLPPLENPLFGSITKNALEIGYKTNYFLADDYFAKEHSGNYFGLLFSFVTLITVIYLLAKKPTILGKEAKIYLILYILFFILMLPPYFTVSGIRFWTPGYLIFKLFPMFRVTARLSILQLFSLVVMAGYVFDYFFTVMKPRNAVILTLVLALFTLSEVFVPVTVYKETAGSEVYDYLSKNVPICAKVAVYPGAQSEVALLTLPKHNKLLLNPVDYRVSDYDYSEFTSQLPTTSGFGKFSELGGENLVVFKEDLSAEARVFFSNNISLQNVAEFPSAYVYRRIE</sequence>
<feature type="transmembrane region" description="Helical" evidence="1">
    <location>
        <begin position="63"/>
        <end position="90"/>
    </location>
</feature>
<proteinExistence type="predicted"/>
<feature type="transmembrane region" description="Helical" evidence="1">
    <location>
        <begin position="97"/>
        <end position="115"/>
    </location>
</feature>
<evidence type="ECO:0000313" key="3">
    <source>
        <dbReference type="Proteomes" id="UP000176815"/>
    </source>
</evidence>
<dbReference type="Proteomes" id="UP000176815">
    <property type="component" value="Unassembled WGS sequence"/>
</dbReference>
<feature type="transmembrane region" description="Helical" evidence="1">
    <location>
        <begin position="362"/>
        <end position="385"/>
    </location>
</feature>
<feature type="transmembrane region" description="Helical" evidence="1">
    <location>
        <begin position="325"/>
        <end position="342"/>
    </location>
</feature>
<organism evidence="2 3">
    <name type="scientific">candidate division WWE3 bacterium RIFOXYD1_FULL_39_9</name>
    <dbReference type="NCBI Taxonomy" id="1802649"/>
    <lineage>
        <taxon>Bacteria</taxon>
        <taxon>Katanobacteria</taxon>
    </lineage>
</organism>